<proteinExistence type="predicted"/>
<evidence type="ECO:0000256" key="1">
    <source>
        <dbReference type="SAM" id="Phobius"/>
    </source>
</evidence>
<name>A0A1F6DNH0_9BACT</name>
<feature type="transmembrane region" description="Helical" evidence="1">
    <location>
        <begin position="6"/>
        <end position="25"/>
    </location>
</feature>
<dbReference type="Proteomes" id="UP000178532">
    <property type="component" value="Unassembled WGS sequence"/>
</dbReference>
<protein>
    <submittedName>
        <fullName evidence="2">Uncharacterized protein</fullName>
    </submittedName>
</protein>
<evidence type="ECO:0000313" key="2">
    <source>
        <dbReference type="EMBL" id="OGG62946.1"/>
    </source>
</evidence>
<keyword evidence="1" id="KW-0812">Transmembrane</keyword>
<evidence type="ECO:0000313" key="3">
    <source>
        <dbReference type="Proteomes" id="UP000178532"/>
    </source>
</evidence>
<keyword evidence="1" id="KW-1133">Transmembrane helix</keyword>
<sequence length="143" mass="14651">MSHIRLWTSAAIIAVVIIVGFVLSVPHTRDVPRPTDIEEQAPSVPGVALHDSFKKGVHTITGSLMAPNACTTVTATAEVAGSAPDTESLPAQAGILISISMPEDTGVCLQLPTRANFSVTVKADAGLPIRATVNGLAATIASS</sequence>
<dbReference type="STRING" id="1798495.A3C19_02415"/>
<reference evidence="2 3" key="1">
    <citation type="journal article" date="2016" name="Nat. Commun.">
        <title>Thousands of microbial genomes shed light on interconnected biogeochemical processes in an aquifer system.</title>
        <authorList>
            <person name="Anantharaman K."/>
            <person name="Brown C.T."/>
            <person name="Hug L.A."/>
            <person name="Sharon I."/>
            <person name="Castelle C.J."/>
            <person name="Probst A.J."/>
            <person name="Thomas B.C."/>
            <person name="Singh A."/>
            <person name="Wilkins M.J."/>
            <person name="Karaoz U."/>
            <person name="Brodie E.L."/>
            <person name="Williams K.H."/>
            <person name="Hubbard S.S."/>
            <person name="Banfield J.F."/>
        </authorList>
    </citation>
    <scope>NUCLEOTIDE SEQUENCE [LARGE SCALE GENOMIC DNA]</scope>
</reference>
<dbReference type="AlphaFoldDB" id="A0A1F6DNH0"/>
<accession>A0A1F6DNH0</accession>
<organism evidence="2 3">
    <name type="scientific">Candidatus Kaiserbacteria bacterium RIFCSPHIGHO2_02_FULL_54_22</name>
    <dbReference type="NCBI Taxonomy" id="1798495"/>
    <lineage>
        <taxon>Bacteria</taxon>
        <taxon>Candidatus Kaiseribacteriota</taxon>
    </lineage>
</organism>
<comment type="caution">
    <text evidence="2">The sequence shown here is derived from an EMBL/GenBank/DDBJ whole genome shotgun (WGS) entry which is preliminary data.</text>
</comment>
<gene>
    <name evidence="2" type="ORF">A3C19_02415</name>
</gene>
<keyword evidence="1" id="KW-0472">Membrane</keyword>
<dbReference type="EMBL" id="MFLI01000001">
    <property type="protein sequence ID" value="OGG62946.1"/>
    <property type="molecule type" value="Genomic_DNA"/>
</dbReference>